<sequence>MIRPEALAALSRWREALMAACIVCTGVWLCVLGGLILIPVGMAAIALGVGLGVIALRRLRFVHDAGGPGVVELDEAQIGWLGPEGGGYLSLRELAELRLMSRGSRRFWRLKQLDGQALLIPVDASGAERLFDAFTALPGMDSNALVSALATPPSAAADALGPVIWHRPDGRSRIGPA</sequence>
<protein>
    <recommendedName>
        <fullName evidence="4">PH domain-containing protein</fullName>
    </recommendedName>
</protein>
<evidence type="ECO:0000256" key="1">
    <source>
        <dbReference type="SAM" id="Phobius"/>
    </source>
</evidence>
<accession>A0A918DCH4</accession>
<dbReference type="Proteomes" id="UP000598196">
    <property type="component" value="Unassembled WGS sequence"/>
</dbReference>
<name>A0A918DCH4_9RHOB</name>
<gene>
    <name evidence="2" type="ORF">GCM10010991_18750</name>
</gene>
<evidence type="ECO:0000313" key="2">
    <source>
        <dbReference type="EMBL" id="GGO31962.1"/>
    </source>
</evidence>
<organism evidence="2 3">
    <name type="scientific">Gemmobacter aquaticus</name>
    <dbReference type="NCBI Taxonomy" id="490185"/>
    <lineage>
        <taxon>Bacteria</taxon>
        <taxon>Pseudomonadati</taxon>
        <taxon>Pseudomonadota</taxon>
        <taxon>Alphaproteobacteria</taxon>
        <taxon>Rhodobacterales</taxon>
        <taxon>Paracoccaceae</taxon>
        <taxon>Gemmobacter</taxon>
    </lineage>
</organism>
<reference evidence="2 3" key="1">
    <citation type="journal article" date="2014" name="Int. J. Syst. Evol. Microbiol.">
        <title>Complete genome sequence of Corynebacterium casei LMG S-19264T (=DSM 44701T), isolated from a smear-ripened cheese.</title>
        <authorList>
            <consortium name="US DOE Joint Genome Institute (JGI-PGF)"/>
            <person name="Walter F."/>
            <person name="Albersmeier A."/>
            <person name="Kalinowski J."/>
            <person name="Ruckert C."/>
        </authorList>
    </citation>
    <scope>NUCLEOTIDE SEQUENCE [LARGE SCALE GENOMIC DNA]</scope>
    <source>
        <strain evidence="2 3">CGMCC 1.7029</strain>
    </source>
</reference>
<dbReference type="AlphaFoldDB" id="A0A918DCH4"/>
<keyword evidence="1" id="KW-1133">Transmembrane helix</keyword>
<comment type="caution">
    <text evidence="2">The sequence shown here is derived from an EMBL/GenBank/DDBJ whole genome shotgun (WGS) entry which is preliminary data.</text>
</comment>
<proteinExistence type="predicted"/>
<keyword evidence="1" id="KW-0472">Membrane</keyword>
<feature type="transmembrane region" description="Helical" evidence="1">
    <location>
        <begin position="35"/>
        <end position="56"/>
    </location>
</feature>
<evidence type="ECO:0000313" key="3">
    <source>
        <dbReference type="Proteomes" id="UP000598196"/>
    </source>
</evidence>
<keyword evidence="3" id="KW-1185">Reference proteome</keyword>
<evidence type="ECO:0008006" key="4">
    <source>
        <dbReference type="Google" id="ProtNLM"/>
    </source>
</evidence>
<keyword evidence="1" id="KW-0812">Transmembrane</keyword>
<dbReference type="EMBL" id="BMLP01000002">
    <property type="protein sequence ID" value="GGO31962.1"/>
    <property type="molecule type" value="Genomic_DNA"/>
</dbReference>
<dbReference type="RefSeq" id="WP_229704370.1">
    <property type="nucleotide sequence ID" value="NZ_BMLP01000002.1"/>
</dbReference>